<dbReference type="InterPro" id="IPR010126">
    <property type="entry name" value="Esterase_phb"/>
</dbReference>
<keyword evidence="5" id="KW-1185">Reference proteome</keyword>
<evidence type="ECO:0000313" key="4">
    <source>
        <dbReference type="EMBL" id="RCW66690.1"/>
    </source>
</evidence>
<dbReference type="InterPro" id="IPR050955">
    <property type="entry name" value="Plant_Biomass_Hydrol_Est"/>
</dbReference>
<dbReference type="OrthoDB" id="9767239at2"/>
<evidence type="ECO:0000256" key="2">
    <source>
        <dbReference type="ARBA" id="ARBA00022801"/>
    </source>
</evidence>
<dbReference type="Gene3D" id="3.40.50.1820">
    <property type="entry name" value="alpha/beta hydrolase"/>
    <property type="match status" value="1"/>
</dbReference>
<keyword evidence="1" id="KW-0732">Signal</keyword>
<dbReference type="PANTHER" id="PTHR43037:SF1">
    <property type="entry name" value="BLL1128 PROTEIN"/>
    <property type="match status" value="1"/>
</dbReference>
<keyword evidence="2" id="KW-0378">Hydrolase</keyword>
<organism evidence="4 5">
    <name type="scientific">Pseudorhodoferax soli</name>
    <dbReference type="NCBI Taxonomy" id="545864"/>
    <lineage>
        <taxon>Bacteria</taxon>
        <taxon>Pseudomonadati</taxon>
        <taxon>Pseudomonadota</taxon>
        <taxon>Betaproteobacteria</taxon>
        <taxon>Burkholderiales</taxon>
        <taxon>Comamonadaceae</taxon>
    </lineage>
</organism>
<proteinExistence type="predicted"/>
<evidence type="ECO:0000256" key="3">
    <source>
        <dbReference type="SAM" id="MobiDB-lite"/>
    </source>
</evidence>
<evidence type="ECO:0000313" key="5">
    <source>
        <dbReference type="Proteomes" id="UP000252884"/>
    </source>
</evidence>
<dbReference type="SUPFAM" id="SSF53474">
    <property type="entry name" value="alpha/beta-Hydrolases"/>
    <property type="match status" value="1"/>
</dbReference>
<dbReference type="NCBIfam" id="TIGR01840">
    <property type="entry name" value="esterase_phb"/>
    <property type="match status" value="1"/>
</dbReference>
<dbReference type="GO" id="GO:0016787">
    <property type="term" value="F:hydrolase activity"/>
    <property type="evidence" value="ECO:0007669"/>
    <property type="project" value="UniProtKB-KW"/>
</dbReference>
<dbReference type="RefSeq" id="WP_114471211.1">
    <property type="nucleotide sequence ID" value="NZ_QPJK01000010.1"/>
</dbReference>
<dbReference type="AlphaFoldDB" id="A0A368XFF0"/>
<dbReference type="Pfam" id="PF10503">
    <property type="entry name" value="Esterase_PHB"/>
    <property type="match status" value="1"/>
</dbReference>
<evidence type="ECO:0000256" key="1">
    <source>
        <dbReference type="ARBA" id="ARBA00022729"/>
    </source>
</evidence>
<dbReference type="InterPro" id="IPR029058">
    <property type="entry name" value="AB_hydrolase_fold"/>
</dbReference>
<comment type="caution">
    <text evidence="4">The sequence shown here is derived from an EMBL/GenBank/DDBJ whole genome shotgun (WGS) entry which is preliminary data.</text>
</comment>
<dbReference type="GO" id="GO:0005576">
    <property type="term" value="C:extracellular region"/>
    <property type="evidence" value="ECO:0007669"/>
    <property type="project" value="InterPro"/>
</dbReference>
<gene>
    <name evidence="4" type="ORF">DES41_11054</name>
</gene>
<protein>
    <submittedName>
        <fullName evidence="4">Poly(Hydroxyalkanoate) depolymerase family esterase</fullName>
    </submittedName>
</protein>
<reference evidence="4 5" key="1">
    <citation type="submission" date="2018-07" db="EMBL/GenBank/DDBJ databases">
        <title>Genomic Encyclopedia of Type Strains, Phase IV (KMG-IV): sequencing the most valuable type-strain genomes for metagenomic binning, comparative biology and taxonomic classification.</title>
        <authorList>
            <person name="Goeker M."/>
        </authorList>
    </citation>
    <scope>NUCLEOTIDE SEQUENCE [LARGE SCALE GENOMIC DNA]</scope>
    <source>
        <strain evidence="4 5">DSM 21634</strain>
    </source>
</reference>
<accession>A0A368XFF0</accession>
<dbReference type="PANTHER" id="PTHR43037">
    <property type="entry name" value="UNNAMED PRODUCT-RELATED"/>
    <property type="match status" value="1"/>
</dbReference>
<name>A0A368XFF0_9BURK</name>
<sequence>MIQRKTLKTLTRLFTNSLKPLLQAASPPRKRQRAAPKPAARAKPALFAAPLARPKAPARAKPMPNRPAASAAAGRWISGRAVTAGGSRRYRLFIPASRAFGQQVPLMVMLHGCEQNAEIFVASTRMHQLAARAGFAVLYPDQDRMANVNGCWNWFDTRNGRGHVEAALIMRAIDQACLYGADRTRVAIAGLSAGASMAALVVTRYPDRFRAVAMHSGVPPGTARTGLGALSAMYGHGNTKPLDADAEAMAAHWPALLVVHGGADTVVKASNGLAAVQAWAEAAGAKATAPRSVQRGKRLAMQVTDYRARRRLVASLVEIPQLGHAWSGGPAAQPYSDPQGPDASRLIWAFAQRQFTRAA</sequence>
<dbReference type="EMBL" id="QPJK01000010">
    <property type="protein sequence ID" value="RCW66690.1"/>
    <property type="molecule type" value="Genomic_DNA"/>
</dbReference>
<dbReference type="Proteomes" id="UP000252884">
    <property type="component" value="Unassembled WGS sequence"/>
</dbReference>
<feature type="region of interest" description="Disordered" evidence="3">
    <location>
        <begin position="21"/>
        <end position="42"/>
    </location>
</feature>